<name>A0ABT2MNV1_9CYAN</name>
<reference evidence="1 2" key="1">
    <citation type="journal article" date="2022" name="Front. Microbiol.">
        <title>High genomic differentiation and limited gene flow indicate recent cryptic speciation within the genus Laspinema (cyanobacteria).</title>
        <authorList>
            <person name="Stanojkovic A."/>
            <person name="Skoupy S."/>
            <person name="Skaloud P."/>
            <person name="Dvorak P."/>
        </authorList>
    </citation>
    <scope>NUCLEOTIDE SEQUENCE [LARGE SCALE GENOMIC DNA]</scope>
    <source>
        <strain evidence="1 2">D2a</strain>
    </source>
</reference>
<protein>
    <recommendedName>
        <fullName evidence="3">Transposase</fullName>
    </recommendedName>
</protein>
<sequence length="104" mass="11612">MPVPPAVYYMDDSPVRLYNGHSTVPETAIGSSPKTILLGLEWKSGYWGADGIFERGDRLPSPQDSYPTPADLPRLTPQNWIHLSRIGQQRIMPFSVAVEMPECL</sequence>
<dbReference type="EMBL" id="JAMXFF010000005">
    <property type="protein sequence ID" value="MCT7965655.1"/>
    <property type="molecule type" value="Genomic_DNA"/>
</dbReference>
<dbReference type="Proteomes" id="UP001525890">
    <property type="component" value="Unassembled WGS sequence"/>
</dbReference>
<evidence type="ECO:0000313" key="1">
    <source>
        <dbReference type="EMBL" id="MCT7965655.1"/>
    </source>
</evidence>
<evidence type="ECO:0000313" key="2">
    <source>
        <dbReference type="Proteomes" id="UP001525890"/>
    </source>
</evidence>
<gene>
    <name evidence="1" type="ORF">NG799_04810</name>
</gene>
<accession>A0ABT2MNV1</accession>
<keyword evidence="2" id="KW-1185">Reference proteome</keyword>
<proteinExistence type="predicted"/>
<evidence type="ECO:0008006" key="3">
    <source>
        <dbReference type="Google" id="ProtNLM"/>
    </source>
</evidence>
<comment type="caution">
    <text evidence="1">The sequence shown here is derived from an EMBL/GenBank/DDBJ whole genome shotgun (WGS) entry which is preliminary data.</text>
</comment>
<organism evidence="1 2">
    <name type="scientific">Laspinema palackyanum D2a</name>
    <dbReference type="NCBI Taxonomy" id="2953684"/>
    <lineage>
        <taxon>Bacteria</taxon>
        <taxon>Bacillati</taxon>
        <taxon>Cyanobacteriota</taxon>
        <taxon>Cyanophyceae</taxon>
        <taxon>Oscillatoriophycideae</taxon>
        <taxon>Oscillatoriales</taxon>
        <taxon>Laspinemataceae</taxon>
        <taxon>Laspinema</taxon>
        <taxon>Laspinema palackyanum</taxon>
    </lineage>
</organism>